<evidence type="ECO:0000313" key="1">
    <source>
        <dbReference type="EMBL" id="MUG33025.1"/>
    </source>
</evidence>
<dbReference type="Gene3D" id="3.50.50.60">
    <property type="entry name" value="FAD/NAD(P)-binding domain"/>
    <property type="match status" value="1"/>
</dbReference>
<keyword evidence="2" id="KW-1185">Reference proteome</keyword>
<sequence length="579" mass="64200">MIPPNIMTTSMQNHIGASHDPLSPISPTAPSASIPLKVGIIGGGVAGSTIAIRLAALGVQTYLFETKASLIDGPPMCHLHAGGNLYREIPDADCVALLKQSIDMLRMYPHSIDVRPTVIAIPKRDDGNPNDLLSRLQLLTAEYQAMITADPANKVLGEPEEYYRLYDRQRLEQLMASETLTPKSMDQWVAAAARQLDLNKLKFPIVAVNEYGWNIFRLAASAQTALNYYPNAHLLLNTQVVDVTEVASTAQVQVAHNRSDQDEPKTALDEITHRNARWEIHYHTLEHCDQHSSDHPLDNTEPNQQHSIQVDYLINACGFRTGIIDNMLGVPAQRMVEFKASYVTHWPQPNTDTYESDAVDNLAHCIGSSSHTHLPEIIIHGKRGTPHGMVQLTPYPEGYYQIHSMNKAVTLFNDGLVATTDNDAQPELEPKYLDFIDEGWNPNTLHERSQRAIDQVSEFVPQFATAKPTENALYGGQQIPGDNDTLRVADVSLYPDLAYARAENVKASSALEASDDIVAQLIAQGLIQPQPECELARQQHHWSYLAPTQKQDIDRLALKFAKMRAFPPAMSGVVTPLSR</sequence>
<dbReference type="EMBL" id="WFKQ01000009">
    <property type="protein sequence ID" value="MUG33025.1"/>
    <property type="molecule type" value="Genomic_DNA"/>
</dbReference>
<organism evidence="1 2">
    <name type="scientific">Psychrobacter sanguinis</name>
    <dbReference type="NCBI Taxonomy" id="861445"/>
    <lineage>
        <taxon>Bacteria</taxon>
        <taxon>Pseudomonadati</taxon>
        <taxon>Pseudomonadota</taxon>
        <taxon>Gammaproteobacteria</taxon>
        <taxon>Moraxellales</taxon>
        <taxon>Moraxellaceae</taxon>
        <taxon>Psychrobacter</taxon>
    </lineage>
</organism>
<dbReference type="AlphaFoldDB" id="A0A844M2T1"/>
<reference evidence="1 2" key="1">
    <citation type="journal article" date="2019" name="PLoS ONE">
        <title>Pup mortality in New Zealand sea lions (Phocarctos hookeri) at Enderby Island, Auckland Islands, 2013-18.</title>
        <authorList>
            <person name="Michael S.A."/>
            <person name="Hayman D.T.S."/>
            <person name="Gray R."/>
            <person name="Zhang J."/>
            <person name="Rogers L."/>
            <person name="Roe W.D."/>
        </authorList>
    </citation>
    <scope>NUCLEOTIDE SEQUENCE [LARGE SCALE GENOMIC DNA]</scope>
    <source>
        <strain evidence="1 2">SM868</strain>
    </source>
</reference>
<dbReference type="Proteomes" id="UP000442109">
    <property type="component" value="Unassembled WGS sequence"/>
</dbReference>
<dbReference type="OrthoDB" id="1401001at2"/>
<name>A0A844M2T1_9GAMM</name>
<proteinExistence type="predicted"/>
<dbReference type="InterPro" id="IPR036188">
    <property type="entry name" value="FAD/NAD-bd_sf"/>
</dbReference>
<gene>
    <name evidence="1" type="ORF">GB996_09475</name>
</gene>
<protein>
    <submittedName>
        <fullName evidence="1">FAD-dependent oxidoreductase</fullName>
    </submittedName>
</protein>
<dbReference type="SUPFAM" id="SSF51905">
    <property type="entry name" value="FAD/NAD(P)-binding domain"/>
    <property type="match status" value="1"/>
</dbReference>
<accession>A0A844M2T1</accession>
<comment type="caution">
    <text evidence="1">The sequence shown here is derived from an EMBL/GenBank/DDBJ whole genome shotgun (WGS) entry which is preliminary data.</text>
</comment>
<evidence type="ECO:0000313" key="2">
    <source>
        <dbReference type="Proteomes" id="UP000442109"/>
    </source>
</evidence>